<dbReference type="OrthoDB" id="196411at2"/>
<accession>B9XK17</accession>
<keyword evidence="4" id="KW-1185">Reference proteome</keyword>
<dbReference type="Gene3D" id="1.25.40.10">
    <property type="entry name" value="Tetratricopeptide repeat domain"/>
    <property type="match status" value="1"/>
</dbReference>
<feature type="compositionally biased region" description="Low complexity" evidence="2">
    <location>
        <begin position="108"/>
        <end position="117"/>
    </location>
</feature>
<evidence type="ECO:0000313" key="3">
    <source>
        <dbReference type="EMBL" id="EEF59840.1"/>
    </source>
</evidence>
<evidence type="ECO:0000313" key="4">
    <source>
        <dbReference type="Proteomes" id="UP000003688"/>
    </source>
</evidence>
<dbReference type="PROSITE" id="PS50005">
    <property type="entry name" value="TPR"/>
    <property type="match status" value="1"/>
</dbReference>
<dbReference type="Proteomes" id="UP000003688">
    <property type="component" value="Unassembled WGS sequence"/>
</dbReference>
<feature type="region of interest" description="Disordered" evidence="2">
    <location>
        <begin position="107"/>
        <end position="157"/>
    </location>
</feature>
<dbReference type="RefSeq" id="WP_007416160.1">
    <property type="nucleotide sequence ID" value="NZ_ABOX02000023.1"/>
</dbReference>
<dbReference type="Pfam" id="PF13432">
    <property type="entry name" value="TPR_16"/>
    <property type="match status" value="1"/>
</dbReference>
<dbReference type="EMBL" id="ABOX02000023">
    <property type="protein sequence ID" value="EEF59840.1"/>
    <property type="molecule type" value="Genomic_DNA"/>
</dbReference>
<dbReference type="InterPro" id="IPR011990">
    <property type="entry name" value="TPR-like_helical_dom_sf"/>
</dbReference>
<evidence type="ECO:0000256" key="2">
    <source>
        <dbReference type="SAM" id="MobiDB-lite"/>
    </source>
</evidence>
<dbReference type="AlphaFoldDB" id="B9XK17"/>
<gene>
    <name evidence="3" type="ORF">Cflav_PD2847</name>
</gene>
<dbReference type="SMART" id="SM00028">
    <property type="entry name" value="TPR"/>
    <property type="match status" value="2"/>
</dbReference>
<feature type="compositionally biased region" description="Basic and acidic residues" evidence="2">
    <location>
        <begin position="134"/>
        <end position="144"/>
    </location>
</feature>
<protein>
    <submittedName>
        <fullName evidence="3">Tetratricopeptide TPR_2 repeat protein</fullName>
    </submittedName>
</protein>
<evidence type="ECO:0000256" key="1">
    <source>
        <dbReference type="PROSITE-ProRule" id="PRU00339"/>
    </source>
</evidence>
<proteinExistence type="predicted"/>
<name>B9XK17_PEDPL</name>
<comment type="caution">
    <text evidence="3">The sequence shown here is derived from an EMBL/GenBank/DDBJ whole genome shotgun (WGS) entry which is preliminary data.</text>
</comment>
<sequence length="157" mass="17381">MSVLQERYDDAMYDFSMADYDGAIAKFQAILAEDPNFFDAQLSLGMAYYRKEDYAKAIEEGHKAEKMKPNEQLVHTNLSLFYMKSGDKKTAEHHGLQARIASWKGNMAAPGATAPAGDPELELAKPKAPPVKIGEGEKFPEMPWKKNKPIGGGGEKQ</sequence>
<dbReference type="InterPro" id="IPR019734">
    <property type="entry name" value="TPR_rpt"/>
</dbReference>
<keyword evidence="1" id="KW-0802">TPR repeat</keyword>
<organism evidence="3 4">
    <name type="scientific">Pedosphaera parvula (strain Ellin514)</name>
    <dbReference type="NCBI Taxonomy" id="320771"/>
    <lineage>
        <taxon>Bacteria</taxon>
        <taxon>Pseudomonadati</taxon>
        <taxon>Verrucomicrobiota</taxon>
        <taxon>Pedosphaerae</taxon>
        <taxon>Pedosphaerales</taxon>
        <taxon>Pedosphaeraceae</taxon>
        <taxon>Pedosphaera</taxon>
    </lineage>
</organism>
<reference evidence="3 4" key="1">
    <citation type="journal article" date="2011" name="J. Bacteriol.">
        <title>Genome sequence of 'Pedosphaera parvula' Ellin514, an aerobic Verrucomicrobial isolate from pasture soil.</title>
        <authorList>
            <person name="Kant R."/>
            <person name="van Passel M.W."/>
            <person name="Sangwan P."/>
            <person name="Palva A."/>
            <person name="Lucas S."/>
            <person name="Copeland A."/>
            <person name="Lapidus A."/>
            <person name="Glavina Del Rio T."/>
            <person name="Dalin E."/>
            <person name="Tice H."/>
            <person name="Bruce D."/>
            <person name="Goodwin L."/>
            <person name="Pitluck S."/>
            <person name="Chertkov O."/>
            <person name="Larimer F.W."/>
            <person name="Land M.L."/>
            <person name="Hauser L."/>
            <person name="Brettin T.S."/>
            <person name="Detter J.C."/>
            <person name="Han S."/>
            <person name="de Vos W.M."/>
            <person name="Janssen P.H."/>
            <person name="Smidt H."/>
        </authorList>
    </citation>
    <scope>NUCLEOTIDE SEQUENCE [LARGE SCALE GENOMIC DNA]</scope>
    <source>
        <strain evidence="3 4">Ellin514</strain>
    </source>
</reference>
<dbReference type="SUPFAM" id="SSF48452">
    <property type="entry name" value="TPR-like"/>
    <property type="match status" value="1"/>
</dbReference>
<feature type="repeat" description="TPR" evidence="1">
    <location>
        <begin position="38"/>
        <end position="71"/>
    </location>
</feature>